<feature type="compositionally biased region" description="Polar residues" evidence="1">
    <location>
        <begin position="29"/>
        <end position="41"/>
    </location>
</feature>
<dbReference type="GeneID" id="132711013"/>
<feature type="compositionally biased region" description="Polar residues" evidence="1">
    <location>
        <begin position="74"/>
        <end position="95"/>
    </location>
</feature>
<feature type="compositionally biased region" description="Pro residues" evidence="1">
    <location>
        <begin position="180"/>
        <end position="204"/>
    </location>
</feature>
<accession>A0ABM3Z920</accession>
<feature type="compositionally biased region" description="Basic residues" evidence="1">
    <location>
        <begin position="18"/>
        <end position="27"/>
    </location>
</feature>
<dbReference type="RefSeq" id="XP_060544857.1">
    <property type="nucleotide sequence ID" value="XM_060688874.1"/>
</dbReference>
<protein>
    <submittedName>
        <fullName evidence="3">Uncharacterized protein LOC132711013</fullName>
    </submittedName>
</protein>
<feature type="region of interest" description="Disordered" evidence="1">
    <location>
        <begin position="165"/>
        <end position="204"/>
    </location>
</feature>
<dbReference type="Proteomes" id="UP001652622">
    <property type="component" value="Unplaced"/>
</dbReference>
<organism evidence="2 3">
    <name type="scientific">Pantherophis guttatus</name>
    <name type="common">Corn snake</name>
    <name type="synonym">Elaphe guttata</name>
    <dbReference type="NCBI Taxonomy" id="94885"/>
    <lineage>
        <taxon>Eukaryota</taxon>
        <taxon>Metazoa</taxon>
        <taxon>Chordata</taxon>
        <taxon>Craniata</taxon>
        <taxon>Vertebrata</taxon>
        <taxon>Euteleostomi</taxon>
        <taxon>Lepidosauria</taxon>
        <taxon>Squamata</taxon>
        <taxon>Bifurcata</taxon>
        <taxon>Unidentata</taxon>
        <taxon>Episquamata</taxon>
        <taxon>Toxicofera</taxon>
        <taxon>Serpentes</taxon>
        <taxon>Colubroidea</taxon>
        <taxon>Colubridae</taxon>
        <taxon>Colubrinae</taxon>
        <taxon>Pantherophis</taxon>
    </lineage>
</organism>
<sequence>MGDQEFSSDPEQIPVPPRPKKASKRRPATQASASSANQHLTISDREEQRRHNALEKQFSRAQKQAQLAGEVVLESSSPQLDPLGSETTHLASQDMPSDLPQAPMLPDKPGPSASFTPTAAGLRPQEALGWAPQLDFQALFTDALAKAITSGLQQGGQSQFGCHTCQRPASSMPACGHPPAMHPPPLPPPPLHPLPCLPRQPSLP</sequence>
<reference evidence="3" key="1">
    <citation type="submission" date="2025-08" db="UniProtKB">
        <authorList>
            <consortium name="RefSeq"/>
        </authorList>
    </citation>
    <scope>IDENTIFICATION</scope>
    <source>
        <tissue evidence="3">Blood</tissue>
    </source>
</reference>
<feature type="compositionally biased region" description="Polar residues" evidence="1">
    <location>
        <begin position="1"/>
        <end position="10"/>
    </location>
</feature>
<proteinExistence type="predicted"/>
<keyword evidence="2" id="KW-1185">Reference proteome</keyword>
<feature type="compositionally biased region" description="Basic and acidic residues" evidence="1">
    <location>
        <begin position="42"/>
        <end position="58"/>
    </location>
</feature>
<evidence type="ECO:0000256" key="1">
    <source>
        <dbReference type="SAM" id="MobiDB-lite"/>
    </source>
</evidence>
<name>A0ABM3Z920_PANGU</name>
<feature type="region of interest" description="Disordered" evidence="1">
    <location>
        <begin position="1"/>
        <end position="121"/>
    </location>
</feature>
<gene>
    <name evidence="3" type="primary">LOC132711013</name>
</gene>
<evidence type="ECO:0000313" key="2">
    <source>
        <dbReference type="Proteomes" id="UP001652622"/>
    </source>
</evidence>
<evidence type="ECO:0000313" key="3">
    <source>
        <dbReference type="RefSeq" id="XP_060544857.1"/>
    </source>
</evidence>